<keyword evidence="11" id="KW-0325">Glycoprotein</keyword>
<evidence type="ECO:0000256" key="12">
    <source>
        <dbReference type="ARBA" id="ARBA00023288"/>
    </source>
</evidence>
<feature type="transmembrane region" description="Helical" evidence="16">
    <location>
        <begin position="378"/>
        <end position="396"/>
    </location>
</feature>
<feature type="transmembrane region" description="Helical" evidence="16">
    <location>
        <begin position="255"/>
        <end position="273"/>
    </location>
</feature>
<evidence type="ECO:0000313" key="18">
    <source>
        <dbReference type="Proteomes" id="UP000148971"/>
    </source>
</evidence>
<evidence type="ECO:0000256" key="15">
    <source>
        <dbReference type="SAM" id="MobiDB-lite"/>
    </source>
</evidence>
<dbReference type="GO" id="GO:0046718">
    <property type="term" value="P:symbiont entry into host cell"/>
    <property type="evidence" value="ECO:0007669"/>
    <property type="project" value="UniProtKB-KW"/>
</dbReference>
<dbReference type="Pfam" id="PF00695">
    <property type="entry name" value="vMSA"/>
    <property type="match status" value="1"/>
</dbReference>
<evidence type="ECO:0000256" key="14">
    <source>
        <dbReference type="RuleBase" id="RU003356"/>
    </source>
</evidence>
<evidence type="ECO:0000256" key="6">
    <source>
        <dbReference type="ARBA" id="ARBA00022707"/>
    </source>
</evidence>
<accession>M4PSH2</accession>
<dbReference type="RefSeq" id="YP_007678000.1">
    <property type="nucleotide sequence ID" value="NC_020881.1"/>
</dbReference>
<name>M4PSH2_9HEPA</name>
<keyword evidence="2" id="KW-1168">Fusion of virus membrane with host membrane</keyword>
<evidence type="ECO:0000256" key="1">
    <source>
        <dbReference type="ARBA" id="ARBA00004182"/>
    </source>
</evidence>
<dbReference type="OrthoDB" id="12461at10239"/>
<evidence type="ECO:0000256" key="3">
    <source>
        <dbReference type="ARBA" id="ARBA00022581"/>
    </source>
</evidence>
<keyword evidence="9 16" id="KW-1133">Transmembrane helix</keyword>
<evidence type="ECO:0000256" key="2">
    <source>
        <dbReference type="ARBA" id="ARBA00022506"/>
    </source>
</evidence>
<comment type="subcellular location">
    <subcellularLocation>
        <location evidence="1">Virion membrane</location>
    </subcellularLocation>
</comment>
<dbReference type="GeneID" id="15042020"/>
<evidence type="ECO:0000256" key="11">
    <source>
        <dbReference type="ARBA" id="ARBA00023180"/>
    </source>
</evidence>
<evidence type="ECO:0000256" key="9">
    <source>
        <dbReference type="ARBA" id="ARBA00022989"/>
    </source>
</evidence>
<organism evidence="17 18">
    <name type="scientific">Long-fingered bat hepatitis B virus</name>
    <dbReference type="NCBI Taxonomy" id="2050037"/>
    <lineage>
        <taxon>Viruses</taxon>
        <taxon>Riboviria</taxon>
        <taxon>Pararnavirae</taxon>
        <taxon>Artverviricota</taxon>
        <taxon>Revtraviricetes</taxon>
        <taxon>Blubervirales</taxon>
        <taxon>Hepadnaviridae</taxon>
        <taxon>Orthohepadnavirus</taxon>
        <taxon>Orthohepadnavirus longidigiti</taxon>
    </lineage>
</organism>
<keyword evidence="5 16" id="KW-0812">Transmembrane</keyword>
<dbReference type="InterPro" id="IPR000349">
    <property type="entry name" value="HBV_HBSAG"/>
</dbReference>
<dbReference type="GO" id="GO:0055036">
    <property type="term" value="C:virion membrane"/>
    <property type="evidence" value="ECO:0007669"/>
    <property type="project" value="UniProtKB-SubCell"/>
</dbReference>
<keyword evidence="3" id="KW-0945">Host-virus interaction</keyword>
<dbReference type="KEGG" id="vg:15042020"/>
<dbReference type="GO" id="GO:0019062">
    <property type="term" value="P:virion attachment to host cell"/>
    <property type="evidence" value="ECO:0007669"/>
    <property type="project" value="UniProtKB-KW"/>
</dbReference>
<evidence type="ECO:0000256" key="7">
    <source>
        <dbReference type="ARBA" id="ARBA00022804"/>
    </source>
</evidence>
<keyword evidence="6" id="KW-0519">Myristate</keyword>
<evidence type="ECO:0000256" key="4">
    <source>
        <dbReference type="ARBA" id="ARBA00022595"/>
    </source>
</evidence>
<feature type="region of interest" description="Disordered" evidence="15">
    <location>
        <begin position="101"/>
        <end position="129"/>
    </location>
</feature>
<reference evidence="17 18" key="1">
    <citation type="journal article" date="2013" name="Emerg. Infect. Dis.">
        <title>Hepatitis virus in long-fingered bats, myanmar.</title>
        <authorList>
            <person name="He B."/>
            <person name="Fan Q."/>
            <person name="Yang F."/>
            <person name="Hu T."/>
            <person name="Qiu W."/>
            <person name="Feng Y."/>
            <person name="Li Z."/>
            <person name="Li Y."/>
            <person name="Zhang F."/>
            <person name="Guo H."/>
            <person name="Zou X."/>
            <person name="Tu C."/>
        </authorList>
    </citation>
    <scope>NUCLEOTIDE SEQUENCE [LARGE SCALE GENOMIC DNA]</scope>
    <source>
        <strain evidence="17">776</strain>
    </source>
</reference>
<sequence>MGQNWSIPNPLGFLPEHQLPNPYAPVYQDWDLNQDKDQWPQAREVSPGAYGLGFVPPHGGLTGNLPFAQEGNLTSNNPETIVYQIPKAKDESQTQVIQLPAPPRTTTNRKKGRQPTPPTPPVRVTHPHLNMPSWREKYGHLITAGGSSSKLQIPAVTAASVTSSASSTIGDPATDMGITTSGFLVPLAGLQVGCFLLTKILEIGKSLDWWWTSLSFPGGIPVCIGQNSQSQTSSHSPTSCPPTCTGFRWMWLRRFIIYLLVLLLCAIFLLVLLDWRGFLPVCPLPTSSSTTTRCSTCTATATDPITWPYCCCSKPTDGNCTCWPIPTSWALGKFLWGWASARFSWLNSLLPWLLWFAELSPTVWLLLIWMMWFWGPSLLTIFEPFIPLCALFFVIWELW</sequence>
<evidence type="ECO:0000313" key="17">
    <source>
        <dbReference type="EMBL" id="AGH10167.1"/>
    </source>
</evidence>
<keyword evidence="8" id="KW-0946">Virion</keyword>
<feature type="transmembrane region" description="Helical" evidence="16">
    <location>
        <begin position="352"/>
        <end position="371"/>
    </location>
</feature>
<keyword evidence="10 16" id="KW-0472">Membrane</keyword>
<evidence type="ECO:0000256" key="16">
    <source>
        <dbReference type="SAM" id="Phobius"/>
    </source>
</evidence>
<proteinExistence type="predicted"/>
<evidence type="ECO:0000256" key="10">
    <source>
        <dbReference type="ARBA" id="ARBA00023136"/>
    </source>
</evidence>
<keyword evidence="18" id="KW-1185">Reference proteome</keyword>
<keyword evidence="7" id="KW-1161">Viral attachment to host cell</keyword>
<keyword evidence="13" id="KW-1160">Virus entry into host cell</keyword>
<keyword evidence="4" id="KW-1162">Viral penetration into host cytoplasm</keyword>
<keyword evidence="12" id="KW-0449">Lipoprotein</keyword>
<dbReference type="EMBL" id="JX941466">
    <property type="protein sequence ID" value="AGH10167.1"/>
    <property type="molecule type" value="Genomic_DNA"/>
</dbReference>
<dbReference type="GO" id="GO:0039663">
    <property type="term" value="P:membrane fusion involved in viral entry into host cell"/>
    <property type="evidence" value="ECO:0007669"/>
    <property type="project" value="UniProtKB-KW"/>
</dbReference>
<dbReference type="Proteomes" id="UP000148971">
    <property type="component" value="Segment"/>
</dbReference>
<evidence type="ECO:0000256" key="8">
    <source>
        <dbReference type="ARBA" id="ARBA00022844"/>
    </source>
</evidence>
<evidence type="ECO:0000256" key="13">
    <source>
        <dbReference type="ARBA" id="ARBA00023296"/>
    </source>
</evidence>
<protein>
    <recommendedName>
        <fullName evidence="14">Large envelope protein</fullName>
    </recommendedName>
</protein>
<evidence type="ECO:0000256" key="5">
    <source>
        <dbReference type="ARBA" id="ARBA00022692"/>
    </source>
</evidence>